<evidence type="ECO:0000256" key="7">
    <source>
        <dbReference type="SAM" id="MobiDB-lite"/>
    </source>
</evidence>
<dbReference type="HOGENOM" id="CLU_055130_0_0_1"/>
<sequence length="410" mass="43919">MLTVDPNPNWMHQIPYTTSGVPVIPSNAHLPPPGPMTASTPGSQGDIKPYIGESVHHGGNASHIVPSMMNHGSLNQNNNSSTNTKVAQEQRVKRPMNAFMVWSRGQRRKMAQDNPKMHNSEISKRLGAEWKTLSDSDKRPFIDEAKRLRALHMKEHPDYKYRPRRKTKAILKKENKFGMGAGGLMGGNGGPPMPGSGQRAHISSTPIDYSQYYQHSMMGGAQDPYGAASPHGYPAMTNGGGPTNRYDPVSMYYPTYSAPTTLPSMSSLTSQHSYPQSAYTVGGSPAYSIAQAHTPTNSLHSMSGSHHGSSGVHSPANTSPGASSVTSAAASSGGSPIHQQLQSMLPIHSHQLPIGQMYLPITEQQPAAATTPTDPAHSPGLSRMNSIGPGSHYPISTAMGQLPMHMPAHM</sequence>
<dbReference type="GO" id="GO:0007420">
    <property type="term" value="P:brain development"/>
    <property type="evidence" value="ECO:0007669"/>
    <property type="project" value="TreeGrafter"/>
</dbReference>
<feature type="domain" description="HMG box" evidence="8">
    <location>
        <begin position="92"/>
        <end position="160"/>
    </location>
</feature>
<dbReference type="GO" id="GO:0000978">
    <property type="term" value="F:RNA polymerase II cis-regulatory region sequence-specific DNA binding"/>
    <property type="evidence" value="ECO:0007669"/>
    <property type="project" value="TreeGrafter"/>
</dbReference>
<dbReference type="eggNOG" id="KOG0527">
    <property type="taxonomic scope" value="Eukaryota"/>
</dbReference>
<dbReference type="GO" id="GO:0001228">
    <property type="term" value="F:DNA-binding transcription activator activity, RNA polymerase II-specific"/>
    <property type="evidence" value="ECO:0007669"/>
    <property type="project" value="TreeGrafter"/>
</dbReference>
<dbReference type="GO" id="GO:0030182">
    <property type="term" value="P:neuron differentiation"/>
    <property type="evidence" value="ECO:0007669"/>
    <property type="project" value="TreeGrafter"/>
</dbReference>
<dbReference type="InterPro" id="IPR036910">
    <property type="entry name" value="HMG_box_dom_sf"/>
</dbReference>
<reference evidence="9" key="2">
    <citation type="submission" date="2025-08" db="UniProtKB">
        <authorList>
            <consortium name="Ensembl"/>
        </authorList>
    </citation>
    <scope>IDENTIFICATION</scope>
</reference>
<evidence type="ECO:0000256" key="4">
    <source>
        <dbReference type="ARBA" id="ARBA00023163"/>
    </source>
</evidence>
<keyword evidence="2" id="KW-0805">Transcription regulation</keyword>
<dbReference type="GO" id="GO:0000122">
    <property type="term" value="P:negative regulation of transcription by RNA polymerase II"/>
    <property type="evidence" value="ECO:0007669"/>
    <property type="project" value="TreeGrafter"/>
</dbReference>
<evidence type="ECO:0000256" key="6">
    <source>
        <dbReference type="PROSITE-ProRule" id="PRU00267"/>
    </source>
</evidence>
<organism evidence="9 10">
    <name type="scientific">Ciona savignyi</name>
    <name type="common">Pacific transparent sea squirt</name>
    <dbReference type="NCBI Taxonomy" id="51511"/>
    <lineage>
        <taxon>Eukaryota</taxon>
        <taxon>Metazoa</taxon>
        <taxon>Chordata</taxon>
        <taxon>Tunicata</taxon>
        <taxon>Ascidiacea</taxon>
        <taxon>Phlebobranchia</taxon>
        <taxon>Cionidae</taxon>
        <taxon>Ciona</taxon>
    </lineage>
</organism>
<feature type="region of interest" description="Disordered" evidence="7">
    <location>
        <begin position="365"/>
        <end position="391"/>
    </location>
</feature>
<evidence type="ECO:0000256" key="1">
    <source>
        <dbReference type="ARBA" id="ARBA00004123"/>
    </source>
</evidence>
<dbReference type="Ensembl" id="ENSCSAVT00000000875.1">
    <property type="protein sequence ID" value="ENSCSAVP00000000866.1"/>
    <property type="gene ID" value="ENSCSAVG00000000494.1"/>
</dbReference>
<dbReference type="InParanoid" id="H2Y6B8"/>
<evidence type="ECO:0000313" key="10">
    <source>
        <dbReference type="Proteomes" id="UP000007875"/>
    </source>
</evidence>
<dbReference type="Pfam" id="PF00505">
    <property type="entry name" value="HMG_box"/>
    <property type="match status" value="1"/>
</dbReference>
<dbReference type="SMART" id="SM00398">
    <property type="entry name" value="HMG"/>
    <property type="match status" value="1"/>
</dbReference>
<protein>
    <recommendedName>
        <fullName evidence="8">HMG box domain-containing protein</fullName>
    </recommendedName>
</protein>
<accession>H2Y6B8</accession>
<evidence type="ECO:0000256" key="3">
    <source>
        <dbReference type="ARBA" id="ARBA00023125"/>
    </source>
</evidence>
<comment type="subcellular location">
    <subcellularLocation>
        <location evidence="1">Nucleus</location>
    </subcellularLocation>
</comment>
<dbReference type="PROSITE" id="PS50118">
    <property type="entry name" value="HMG_BOX_2"/>
    <property type="match status" value="1"/>
</dbReference>
<dbReference type="Proteomes" id="UP000007875">
    <property type="component" value="Unassembled WGS sequence"/>
</dbReference>
<keyword evidence="10" id="KW-1185">Reference proteome</keyword>
<dbReference type="SUPFAM" id="SSF47095">
    <property type="entry name" value="HMG-box"/>
    <property type="match status" value="1"/>
</dbReference>
<dbReference type="Gene3D" id="1.10.30.10">
    <property type="entry name" value="High mobility group box domain"/>
    <property type="match status" value="1"/>
</dbReference>
<keyword evidence="4" id="KW-0804">Transcription</keyword>
<proteinExistence type="predicted"/>
<dbReference type="OMA" id="LPMHMPA"/>
<dbReference type="PANTHER" id="PTHR10270:SF324">
    <property type="entry name" value="SOX DOMAIN-CONTAINING PROTEIN DICHAETE-RELATED"/>
    <property type="match status" value="1"/>
</dbReference>
<dbReference type="GeneTree" id="ENSGT00940000162479"/>
<feature type="compositionally biased region" description="Low complexity" evidence="7">
    <location>
        <begin position="365"/>
        <end position="376"/>
    </location>
</feature>
<dbReference type="GO" id="GO:0005634">
    <property type="term" value="C:nucleus"/>
    <property type="evidence" value="ECO:0007669"/>
    <property type="project" value="UniProtKB-SubCell"/>
</dbReference>
<reference evidence="9" key="3">
    <citation type="submission" date="2025-09" db="UniProtKB">
        <authorList>
            <consortium name="Ensembl"/>
        </authorList>
    </citation>
    <scope>IDENTIFICATION</scope>
</reference>
<dbReference type="InterPro" id="IPR050140">
    <property type="entry name" value="SRY-related_HMG-box_TF-like"/>
</dbReference>
<evidence type="ECO:0000313" key="9">
    <source>
        <dbReference type="Ensembl" id="ENSCSAVP00000000866.1"/>
    </source>
</evidence>
<dbReference type="InterPro" id="IPR022097">
    <property type="entry name" value="SOX_fam"/>
</dbReference>
<dbReference type="PANTHER" id="PTHR10270">
    <property type="entry name" value="SOX TRANSCRIPTION FACTOR"/>
    <property type="match status" value="1"/>
</dbReference>
<dbReference type="CDD" id="cd01388">
    <property type="entry name" value="HMG-box_SoxB"/>
    <property type="match status" value="1"/>
</dbReference>
<dbReference type="InterPro" id="IPR009071">
    <property type="entry name" value="HMG_box_dom"/>
</dbReference>
<feature type="DNA-binding region" description="HMG box" evidence="6">
    <location>
        <begin position="92"/>
        <end position="160"/>
    </location>
</feature>
<feature type="region of interest" description="Disordered" evidence="7">
    <location>
        <begin position="296"/>
        <end position="337"/>
    </location>
</feature>
<keyword evidence="5 6" id="KW-0539">Nucleus</keyword>
<dbReference type="STRING" id="51511.ENSCSAVP00000000866"/>
<evidence type="ECO:0000256" key="5">
    <source>
        <dbReference type="ARBA" id="ARBA00023242"/>
    </source>
</evidence>
<keyword evidence="3 6" id="KW-0238">DNA-binding</keyword>
<evidence type="ECO:0000256" key="2">
    <source>
        <dbReference type="ARBA" id="ARBA00023015"/>
    </source>
</evidence>
<evidence type="ECO:0000259" key="8">
    <source>
        <dbReference type="PROSITE" id="PS50118"/>
    </source>
</evidence>
<reference evidence="10" key="1">
    <citation type="submission" date="2003-08" db="EMBL/GenBank/DDBJ databases">
        <authorList>
            <person name="Birren B."/>
            <person name="Nusbaum C."/>
            <person name="Abebe A."/>
            <person name="Abouelleil A."/>
            <person name="Adekoya E."/>
            <person name="Ait-zahra M."/>
            <person name="Allen N."/>
            <person name="Allen T."/>
            <person name="An P."/>
            <person name="Anderson M."/>
            <person name="Anderson S."/>
            <person name="Arachchi H."/>
            <person name="Armbruster J."/>
            <person name="Bachantsang P."/>
            <person name="Baldwin J."/>
            <person name="Barry A."/>
            <person name="Bayul T."/>
            <person name="Blitshsteyn B."/>
            <person name="Bloom T."/>
            <person name="Blye J."/>
            <person name="Boguslavskiy L."/>
            <person name="Borowsky M."/>
            <person name="Boukhgalter B."/>
            <person name="Brunache A."/>
            <person name="Butler J."/>
            <person name="Calixte N."/>
            <person name="Calvo S."/>
            <person name="Camarata J."/>
            <person name="Campo K."/>
            <person name="Chang J."/>
            <person name="Cheshatsang Y."/>
            <person name="Citroen M."/>
            <person name="Collymore A."/>
            <person name="Considine T."/>
            <person name="Cook A."/>
            <person name="Cooke P."/>
            <person name="Corum B."/>
            <person name="Cuomo C."/>
            <person name="David R."/>
            <person name="Dawoe T."/>
            <person name="Degray S."/>
            <person name="Dodge S."/>
            <person name="Dooley K."/>
            <person name="Dorje P."/>
            <person name="Dorjee K."/>
            <person name="Dorris L."/>
            <person name="Duffey N."/>
            <person name="Dupes A."/>
            <person name="Elkins T."/>
            <person name="Engels R."/>
            <person name="Erickson J."/>
            <person name="Farina A."/>
            <person name="Faro S."/>
            <person name="Ferreira P."/>
            <person name="Fischer H."/>
            <person name="Fitzgerald M."/>
            <person name="Foley K."/>
            <person name="Gage D."/>
            <person name="Galagan J."/>
            <person name="Gearin G."/>
            <person name="Gnerre S."/>
            <person name="Gnirke A."/>
            <person name="Goyette A."/>
            <person name="Graham J."/>
            <person name="Grandbois E."/>
            <person name="Gyaltsen K."/>
            <person name="Hafez N."/>
            <person name="Hagopian D."/>
            <person name="Hagos B."/>
            <person name="Hall J."/>
            <person name="Hatcher B."/>
            <person name="Heller A."/>
            <person name="Higgins H."/>
            <person name="Honan T."/>
            <person name="Horn A."/>
            <person name="Houde N."/>
            <person name="Hughes L."/>
            <person name="Hulme W."/>
            <person name="Husby E."/>
            <person name="Iliev I."/>
            <person name="Jaffe D."/>
            <person name="Jones C."/>
            <person name="Kamal M."/>
            <person name="Kamat A."/>
            <person name="Kamvysselis M."/>
            <person name="Karlsson E."/>
            <person name="Kells C."/>
            <person name="Kieu A."/>
            <person name="Kisner P."/>
            <person name="Kodira C."/>
            <person name="Kulbokas E."/>
            <person name="Labutti K."/>
            <person name="Lama D."/>
            <person name="Landers T."/>
            <person name="Leger J."/>
            <person name="Levine S."/>
            <person name="Lewis D."/>
            <person name="Lewis T."/>
            <person name="Lindblad-toh K."/>
            <person name="Liu X."/>
            <person name="Lokyitsang T."/>
            <person name="Lokyitsang Y."/>
            <person name="Lucien O."/>
            <person name="Lui A."/>
            <person name="Ma L.J."/>
            <person name="Mabbitt R."/>
            <person name="Macdonald J."/>
            <person name="Maclean C."/>
            <person name="Major J."/>
            <person name="Manning J."/>
            <person name="Marabella R."/>
            <person name="Maru K."/>
            <person name="Matthews C."/>
            <person name="Mauceli E."/>
            <person name="Mccarthy M."/>
            <person name="Mcdonough S."/>
            <person name="Mcghee T."/>
            <person name="Meldrim J."/>
            <person name="Meneus L."/>
            <person name="Mesirov J."/>
            <person name="Mihalev A."/>
            <person name="Mihova T."/>
            <person name="Mikkelsen T."/>
            <person name="Mlenga V."/>
            <person name="Moru K."/>
            <person name="Mozes J."/>
            <person name="Mulrain L."/>
            <person name="Munson G."/>
            <person name="Naylor J."/>
            <person name="Newes C."/>
            <person name="Nguyen C."/>
            <person name="Nguyen N."/>
            <person name="Nguyen T."/>
            <person name="Nicol R."/>
            <person name="Nielsen C."/>
            <person name="Nizzari M."/>
            <person name="Norbu C."/>
            <person name="Norbu N."/>
            <person name="O'donnell P."/>
            <person name="Okoawo O."/>
            <person name="O'leary S."/>
            <person name="Omotosho B."/>
            <person name="O'neill K."/>
            <person name="Osman S."/>
            <person name="Parker S."/>
            <person name="Perrin D."/>
            <person name="Phunkhang P."/>
            <person name="Piqani B."/>
            <person name="Purcell S."/>
            <person name="Rachupka T."/>
            <person name="Ramasamy U."/>
            <person name="Rameau R."/>
            <person name="Ray V."/>
            <person name="Raymond C."/>
            <person name="Retta R."/>
            <person name="Richardson S."/>
            <person name="Rise C."/>
            <person name="Rodriguez J."/>
            <person name="Rogers J."/>
            <person name="Rogov P."/>
            <person name="Rutman M."/>
            <person name="Schupbach R."/>
            <person name="Seaman C."/>
            <person name="Settipalli S."/>
            <person name="Sharpe T."/>
            <person name="Sheridan J."/>
            <person name="Sherpa N."/>
            <person name="Shi J."/>
            <person name="Smirnov S."/>
            <person name="Smith C."/>
            <person name="Sougnez C."/>
            <person name="Spencer B."/>
            <person name="Stalker J."/>
            <person name="Stange-thomann N."/>
            <person name="Stavropoulos S."/>
            <person name="Stetson K."/>
            <person name="Stone C."/>
            <person name="Stone S."/>
            <person name="Stubbs M."/>
            <person name="Talamas J."/>
            <person name="Tchuinga P."/>
            <person name="Tenzing P."/>
            <person name="Tesfaye S."/>
            <person name="Theodore J."/>
            <person name="Thoulutsang Y."/>
            <person name="Topham K."/>
            <person name="Towey S."/>
            <person name="Tsamla T."/>
            <person name="Tsomo N."/>
            <person name="Vallee D."/>
            <person name="Vassiliev H."/>
            <person name="Venkataraman V."/>
            <person name="Vinson J."/>
            <person name="Vo A."/>
            <person name="Wade C."/>
            <person name="Wang S."/>
            <person name="Wangchuk T."/>
            <person name="Wangdi T."/>
            <person name="Whittaker C."/>
            <person name="Wilkinson J."/>
            <person name="Wu Y."/>
            <person name="Wyman D."/>
            <person name="Yadav S."/>
            <person name="Yang S."/>
            <person name="Yang X."/>
            <person name="Yeager S."/>
            <person name="Yee E."/>
            <person name="Young G."/>
            <person name="Zainoun J."/>
            <person name="Zembeck L."/>
            <person name="Zimmer A."/>
            <person name="Zody M."/>
            <person name="Lander E."/>
        </authorList>
    </citation>
    <scope>NUCLEOTIDE SEQUENCE [LARGE SCALE GENOMIC DNA]</scope>
</reference>
<feature type="compositionally biased region" description="Low complexity" evidence="7">
    <location>
        <begin position="298"/>
        <end position="336"/>
    </location>
</feature>
<name>H2Y6B8_CIOSA</name>
<dbReference type="Pfam" id="PF12336">
    <property type="entry name" value="SOXp"/>
    <property type="match status" value="1"/>
</dbReference>
<dbReference type="AlphaFoldDB" id="H2Y6B8"/>
<dbReference type="FunFam" id="1.10.30.10:FF:000002">
    <property type="entry name" value="transcription factor Sox-2"/>
    <property type="match status" value="1"/>
</dbReference>